<proteinExistence type="predicted"/>
<evidence type="ECO:0000256" key="1">
    <source>
        <dbReference type="SAM" id="Phobius"/>
    </source>
</evidence>
<dbReference type="Proteomes" id="UP000789326">
    <property type="component" value="Unassembled WGS sequence"/>
</dbReference>
<reference evidence="2" key="1">
    <citation type="submission" date="2021-11" db="EMBL/GenBank/DDBJ databases">
        <authorList>
            <person name="Bulgarelli D."/>
        </authorList>
    </citation>
    <scope>NUCLEOTIDE SEQUENCE</scope>
    <source>
        <strain evidence="2">Bi133</strain>
    </source>
</reference>
<gene>
    <name evidence="2" type="ORF">SRABI133_00724</name>
</gene>
<sequence>MKKKFGILGSIIIVLTGYFLFTKPYKDKTKPVEDIFKVDQPDRVIINEMITVEGIDDVNPGDIDLNDEEEIIKLAKKQYEQSEKGEIIFTEENQ</sequence>
<comment type="caution">
    <text evidence="2">The sequence shown here is derived from an EMBL/GenBank/DDBJ whole genome shotgun (WGS) entry which is preliminary data.</text>
</comment>
<keyword evidence="1" id="KW-1133">Transmembrane helix</keyword>
<protein>
    <submittedName>
        <fullName evidence="2">Uncharacterized protein</fullName>
    </submittedName>
</protein>
<dbReference type="RefSeq" id="WP_230300753.1">
    <property type="nucleotide sequence ID" value="NZ_CAKKMG010000005.1"/>
</dbReference>
<evidence type="ECO:0000313" key="3">
    <source>
        <dbReference type="Proteomes" id="UP000789326"/>
    </source>
</evidence>
<feature type="transmembrane region" description="Helical" evidence="1">
    <location>
        <begin position="6"/>
        <end position="21"/>
    </location>
</feature>
<dbReference type="AlphaFoldDB" id="A0A9W4KMY3"/>
<dbReference type="EMBL" id="CAKKMG010000005">
    <property type="protein sequence ID" value="CAH0151580.1"/>
    <property type="molecule type" value="Genomic_DNA"/>
</dbReference>
<name>A0A9W4KMY3_9BACI</name>
<accession>A0A9W4KMY3</accession>
<keyword evidence="1" id="KW-0472">Membrane</keyword>
<keyword evidence="1" id="KW-0812">Transmembrane</keyword>
<evidence type="ECO:0000313" key="2">
    <source>
        <dbReference type="EMBL" id="CAH0151580.1"/>
    </source>
</evidence>
<organism evidence="2 3">
    <name type="scientific">Peribacillus simplex</name>
    <dbReference type="NCBI Taxonomy" id="1478"/>
    <lineage>
        <taxon>Bacteria</taxon>
        <taxon>Bacillati</taxon>
        <taxon>Bacillota</taxon>
        <taxon>Bacilli</taxon>
        <taxon>Bacillales</taxon>
        <taxon>Bacillaceae</taxon>
        <taxon>Peribacillus</taxon>
    </lineage>
</organism>